<dbReference type="SMART" id="SM00240">
    <property type="entry name" value="FHA"/>
    <property type="match status" value="1"/>
</dbReference>
<dbReference type="FunFam" id="3.30.40.10:FF:000203">
    <property type="entry name" value="E3 ubiquitin-protein ligase CHFR isoform X1"/>
    <property type="match status" value="1"/>
</dbReference>
<dbReference type="PROSITE" id="PS50089">
    <property type="entry name" value="ZF_RING_2"/>
    <property type="match status" value="1"/>
</dbReference>
<dbReference type="InterPro" id="IPR040909">
    <property type="entry name" value="CHFR_Znf-CRD"/>
</dbReference>
<sequence length="502" mass="57914">MNEQQNTPLITPTLDTTSEVFGVNSDEELEEYILELVPIKSSLFEVIRVGKEKVHVGRKPEYDRCCRFDDARISTTHCEFEQTDGVVYIKDVSTNGTYINSKRLVRDEKVALNHGDELSFVVQTPNHKLKSGQPLPSYIVRYTSHNDSKKRKSSEKAEDEPAPKKPKTDLQNDDETKRILALFGAGSQDDLDDDSQDELNKELTCPVCADLFYKPLSVLPCLHNFCSPCLSDWDENNDTCPTCRIRYDDIRKNHNLNNLVEAYLKTKPSLNKSQEIIQQLESRIKLTDEELLQRNNRRNNQHSDEDEEDNDEDQDDDDDEITCNFCSQVMTENDLRCDICSQVGLCTGCGPRRLTEHQTVVVIPTEHPILRNRYEREIILSFMSHNNVTPQELYNECIRELMDPNAAVPQSYVNNHHLTTVRSNPDLTVCKHCIDTRIFPELVYQYRARIPNERLPATVTARPNCWYGRECNTMVHNTRHAQNFNHVCENVRTRQINPEAPV</sequence>
<keyword evidence="15" id="KW-0131">Cell cycle</keyword>
<comment type="caution">
    <text evidence="22">The sequence shown here is derived from an EMBL/GenBank/DDBJ whole genome shotgun (WGS) entry which is preliminary data.</text>
</comment>
<evidence type="ECO:0000256" key="1">
    <source>
        <dbReference type="ARBA" id="ARBA00000900"/>
    </source>
</evidence>
<dbReference type="CDD" id="cd00060">
    <property type="entry name" value="FHA"/>
    <property type="match status" value="1"/>
</dbReference>
<dbReference type="PROSITE" id="PS00518">
    <property type="entry name" value="ZF_RING_1"/>
    <property type="match status" value="1"/>
</dbReference>
<dbReference type="GO" id="GO:0061630">
    <property type="term" value="F:ubiquitin protein ligase activity"/>
    <property type="evidence" value="ECO:0007669"/>
    <property type="project" value="UniProtKB-EC"/>
</dbReference>
<dbReference type="InterPro" id="IPR008984">
    <property type="entry name" value="SMAD_FHA_dom_sf"/>
</dbReference>
<dbReference type="PROSITE" id="PS50006">
    <property type="entry name" value="FHA_DOMAIN"/>
    <property type="match status" value="1"/>
</dbReference>
<keyword evidence="14" id="KW-0539">Nucleus</keyword>
<evidence type="ECO:0000256" key="5">
    <source>
        <dbReference type="ARBA" id="ARBA00012483"/>
    </source>
</evidence>
<evidence type="ECO:0000256" key="17">
    <source>
        <dbReference type="ARBA" id="ARBA00031332"/>
    </source>
</evidence>
<keyword evidence="12" id="KW-0833">Ubl conjugation pathway</keyword>
<dbReference type="PANTHER" id="PTHR16079:SF4">
    <property type="entry name" value="E3 UBIQUITIN-PROTEIN LIGASE CHFR"/>
    <property type="match status" value="1"/>
</dbReference>
<evidence type="ECO:0000256" key="19">
    <source>
        <dbReference type="SAM" id="MobiDB-lite"/>
    </source>
</evidence>
<comment type="catalytic activity">
    <reaction evidence="1">
        <text>S-ubiquitinyl-[E2 ubiquitin-conjugating enzyme]-L-cysteine + [acceptor protein]-L-lysine = [E2 ubiquitin-conjugating enzyme]-L-cysteine + N(6)-ubiquitinyl-[acceptor protein]-L-lysine.</text>
        <dbReference type="EC" id="2.3.2.27"/>
    </reaction>
</comment>
<dbReference type="Gene3D" id="2.60.200.20">
    <property type="match status" value="1"/>
</dbReference>
<evidence type="ECO:0000256" key="4">
    <source>
        <dbReference type="ARBA" id="ARBA00005797"/>
    </source>
</evidence>
<dbReference type="EMBL" id="JAOPGA020000757">
    <property type="protein sequence ID" value="KAL0481345.1"/>
    <property type="molecule type" value="Genomic_DNA"/>
</dbReference>
<comment type="pathway">
    <text evidence="3">Protein modification; protein ubiquitination.</text>
</comment>
<keyword evidence="9" id="KW-0479">Metal-binding</keyword>
<keyword evidence="23" id="KW-1185">Reference proteome</keyword>
<protein>
    <recommendedName>
        <fullName evidence="6">E3 ubiquitin-protein ligase CHFR</fullName>
        <ecNumber evidence="5">2.3.2.27</ecNumber>
    </recommendedName>
    <alternativeName>
        <fullName evidence="17">Checkpoint with forkhead and RING finger domains protein</fullName>
    </alternativeName>
    <alternativeName>
        <fullName evidence="16">RING-type E3 ubiquitin transferase CHFR</fullName>
    </alternativeName>
</protein>
<organism evidence="22 23">
    <name type="scientific">Acrasis kona</name>
    <dbReference type="NCBI Taxonomy" id="1008807"/>
    <lineage>
        <taxon>Eukaryota</taxon>
        <taxon>Discoba</taxon>
        <taxon>Heterolobosea</taxon>
        <taxon>Tetramitia</taxon>
        <taxon>Eutetramitia</taxon>
        <taxon>Acrasidae</taxon>
        <taxon>Acrasis</taxon>
    </lineage>
</organism>
<dbReference type="InterPro" id="IPR000253">
    <property type="entry name" value="FHA_dom"/>
</dbReference>
<evidence type="ECO:0000313" key="22">
    <source>
        <dbReference type="EMBL" id="KAL0481345.1"/>
    </source>
</evidence>
<dbReference type="Gene3D" id="3.30.40.10">
    <property type="entry name" value="Zinc/RING finger domain, C3HC4 (zinc finger)"/>
    <property type="match status" value="1"/>
</dbReference>
<dbReference type="Proteomes" id="UP001431209">
    <property type="component" value="Unassembled WGS sequence"/>
</dbReference>
<feature type="domain" description="RING-type" evidence="21">
    <location>
        <begin position="205"/>
        <end position="244"/>
    </location>
</feature>
<evidence type="ECO:0000256" key="18">
    <source>
        <dbReference type="PROSITE-ProRule" id="PRU00175"/>
    </source>
</evidence>
<feature type="compositionally biased region" description="Basic and acidic residues" evidence="19">
    <location>
        <begin position="154"/>
        <end position="173"/>
    </location>
</feature>
<keyword evidence="10 18" id="KW-0863">Zinc-finger</keyword>
<dbReference type="GO" id="GO:0008270">
    <property type="term" value="F:zinc ion binding"/>
    <property type="evidence" value="ECO:0007669"/>
    <property type="project" value="UniProtKB-KW"/>
</dbReference>
<dbReference type="GO" id="GO:0016567">
    <property type="term" value="P:protein ubiquitination"/>
    <property type="evidence" value="ECO:0007669"/>
    <property type="project" value="TreeGrafter"/>
</dbReference>
<evidence type="ECO:0000259" key="20">
    <source>
        <dbReference type="PROSITE" id="PS50006"/>
    </source>
</evidence>
<dbReference type="Pfam" id="PF13923">
    <property type="entry name" value="zf-C3HC4_2"/>
    <property type="match status" value="1"/>
</dbReference>
<gene>
    <name evidence="22" type="ORF">AKO1_005115</name>
</gene>
<dbReference type="PANTHER" id="PTHR16079">
    <property type="entry name" value="UBIQUITIN LIGASE PROTEIN CHFR"/>
    <property type="match status" value="1"/>
</dbReference>
<evidence type="ECO:0000256" key="2">
    <source>
        <dbReference type="ARBA" id="ARBA00004322"/>
    </source>
</evidence>
<dbReference type="SUPFAM" id="SSF57850">
    <property type="entry name" value="RING/U-box"/>
    <property type="match status" value="1"/>
</dbReference>
<keyword evidence="13" id="KW-0862">Zinc</keyword>
<evidence type="ECO:0000313" key="23">
    <source>
        <dbReference type="Proteomes" id="UP001431209"/>
    </source>
</evidence>
<evidence type="ECO:0000256" key="8">
    <source>
        <dbReference type="ARBA" id="ARBA00022679"/>
    </source>
</evidence>
<keyword evidence="11" id="KW-0498">Mitosis</keyword>
<dbReference type="GO" id="GO:0005634">
    <property type="term" value="C:nucleus"/>
    <property type="evidence" value="ECO:0007669"/>
    <property type="project" value="TreeGrafter"/>
</dbReference>
<dbReference type="EC" id="2.3.2.27" evidence="5"/>
<dbReference type="InterPro" id="IPR013083">
    <property type="entry name" value="Znf_RING/FYVE/PHD"/>
</dbReference>
<dbReference type="Pfam" id="PF17979">
    <property type="entry name" value="zf-CRD"/>
    <property type="match status" value="1"/>
</dbReference>
<evidence type="ECO:0000256" key="9">
    <source>
        <dbReference type="ARBA" id="ARBA00022723"/>
    </source>
</evidence>
<evidence type="ECO:0000256" key="16">
    <source>
        <dbReference type="ARBA" id="ARBA00029800"/>
    </source>
</evidence>
<dbReference type="InterPro" id="IPR001841">
    <property type="entry name" value="Znf_RING"/>
</dbReference>
<feature type="compositionally biased region" description="Acidic residues" evidence="19">
    <location>
        <begin position="304"/>
        <end position="318"/>
    </location>
</feature>
<evidence type="ECO:0000256" key="13">
    <source>
        <dbReference type="ARBA" id="ARBA00022833"/>
    </source>
</evidence>
<dbReference type="AlphaFoldDB" id="A0AAW2YW52"/>
<accession>A0AAW2YW52</accession>
<evidence type="ECO:0000256" key="6">
    <source>
        <dbReference type="ARBA" id="ARBA00017908"/>
    </source>
</evidence>
<comment type="subcellular location">
    <subcellularLocation>
        <location evidence="2">Nucleus</location>
        <location evidence="2">PML body</location>
    </subcellularLocation>
</comment>
<feature type="domain" description="FHA" evidence="20">
    <location>
        <begin position="54"/>
        <end position="104"/>
    </location>
</feature>
<dbReference type="InterPro" id="IPR017907">
    <property type="entry name" value="Znf_RING_CS"/>
</dbReference>
<evidence type="ECO:0000256" key="7">
    <source>
        <dbReference type="ARBA" id="ARBA00022618"/>
    </source>
</evidence>
<proteinExistence type="inferred from homology"/>
<dbReference type="InterPro" id="IPR052256">
    <property type="entry name" value="E3_ubiquitin-ligase_CHFR"/>
</dbReference>
<dbReference type="GO" id="GO:0006511">
    <property type="term" value="P:ubiquitin-dependent protein catabolic process"/>
    <property type="evidence" value="ECO:0007669"/>
    <property type="project" value="TreeGrafter"/>
</dbReference>
<dbReference type="SMART" id="SM00184">
    <property type="entry name" value="RING"/>
    <property type="match status" value="1"/>
</dbReference>
<evidence type="ECO:0000256" key="14">
    <source>
        <dbReference type="ARBA" id="ARBA00023242"/>
    </source>
</evidence>
<dbReference type="GO" id="GO:0051301">
    <property type="term" value="P:cell division"/>
    <property type="evidence" value="ECO:0007669"/>
    <property type="project" value="UniProtKB-KW"/>
</dbReference>
<evidence type="ECO:0000256" key="10">
    <source>
        <dbReference type="ARBA" id="ARBA00022771"/>
    </source>
</evidence>
<name>A0AAW2YW52_9EUKA</name>
<keyword evidence="8" id="KW-0808">Transferase</keyword>
<reference evidence="22 23" key="1">
    <citation type="submission" date="2024-03" db="EMBL/GenBank/DDBJ databases">
        <title>The Acrasis kona genome and developmental transcriptomes reveal deep origins of eukaryotic multicellular pathways.</title>
        <authorList>
            <person name="Sheikh S."/>
            <person name="Fu C.-J."/>
            <person name="Brown M.W."/>
            <person name="Baldauf S.L."/>
        </authorList>
    </citation>
    <scope>NUCLEOTIDE SEQUENCE [LARGE SCALE GENOMIC DNA]</scope>
    <source>
        <strain evidence="22 23">ATCC MYA-3509</strain>
    </source>
</reference>
<evidence type="ECO:0000256" key="15">
    <source>
        <dbReference type="ARBA" id="ARBA00023306"/>
    </source>
</evidence>
<evidence type="ECO:0000256" key="12">
    <source>
        <dbReference type="ARBA" id="ARBA00022786"/>
    </source>
</evidence>
<feature type="region of interest" description="Disordered" evidence="19">
    <location>
        <begin position="295"/>
        <end position="318"/>
    </location>
</feature>
<evidence type="ECO:0000259" key="21">
    <source>
        <dbReference type="PROSITE" id="PS50089"/>
    </source>
</evidence>
<evidence type="ECO:0000256" key="3">
    <source>
        <dbReference type="ARBA" id="ARBA00004906"/>
    </source>
</evidence>
<keyword evidence="7" id="KW-0132">Cell division</keyword>
<evidence type="ECO:0000256" key="11">
    <source>
        <dbReference type="ARBA" id="ARBA00022776"/>
    </source>
</evidence>
<dbReference type="SUPFAM" id="SSF49879">
    <property type="entry name" value="SMAD/FHA domain"/>
    <property type="match status" value="1"/>
</dbReference>
<dbReference type="Pfam" id="PF00498">
    <property type="entry name" value="FHA"/>
    <property type="match status" value="1"/>
</dbReference>
<comment type="similarity">
    <text evidence="4">Belongs to the CHFR family.</text>
</comment>
<feature type="region of interest" description="Disordered" evidence="19">
    <location>
        <begin position="145"/>
        <end position="173"/>
    </location>
</feature>